<evidence type="ECO:0000256" key="1">
    <source>
        <dbReference type="SAM" id="MobiDB-lite"/>
    </source>
</evidence>
<accession>A0A5B8XWG3</accession>
<dbReference type="OrthoDB" id="5511845at2"/>
<gene>
    <name evidence="2" type="ORF">FRD01_21525</name>
</gene>
<feature type="region of interest" description="Disordered" evidence="1">
    <location>
        <begin position="107"/>
        <end position="127"/>
    </location>
</feature>
<dbReference type="EMBL" id="CP042467">
    <property type="protein sequence ID" value="QED29764.1"/>
    <property type="molecule type" value="Genomic_DNA"/>
</dbReference>
<evidence type="ECO:0000313" key="2">
    <source>
        <dbReference type="EMBL" id="QED29764.1"/>
    </source>
</evidence>
<dbReference type="KEGG" id="bbae:FRD01_21525"/>
<proteinExistence type="predicted"/>
<dbReference type="RefSeq" id="WP_146962997.1">
    <property type="nucleotide sequence ID" value="NZ_CP042467.1"/>
</dbReference>
<dbReference type="Proteomes" id="UP000321595">
    <property type="component" value="Chromosome"/>
</dbReference>
<name>A0A5B8XWG3_9DELT</name>
<evidence type="ECO:0000313" key="3">
    <source>
        <dbReference type="Proteomes" id="UP000321595"/>
    </source>
</evidence>
<feature type="compositionally biased region" description="Basic and acidic residues" evidence="1">
    <location>
        <begin position="107"/>
        <end position="117"/>
    </location>
</feature>
<feature type="compositionally biased region" description="Polar residues" evidence="1">
    <location>
        <begin position="118"/>
        <end position="127"/>
    </location>
</feature>
<dbReference type="AlphaFoldDB" id="A0A5B8XWG3"/>
<reference evidence="2 3" key="1">
    <citation type="submission" date="2019-08" db="EMBL/GenBank/DDBJ databases">
        <authorList>
            <person name="Liang Q."/>
        </authorList>
    </citation>
    <scope>NUCLEOTIDE SEQUENCE [LARGE SCALE GENOMIC DNA]</scope>
    <source>
        <strain evidence="2 3">V1718</strain>
    </source>
</reference>
<sequence length="127" mass="14811">MDLTYKIVRRLLRDREVDFSRNKNFEAYEDEKVKRALRIARHLQSIETDILSSENNVRLDALAKEDGRVVVKLSYASGNGRRISYLSEGEWLLLLESSKVTETLKRLLDEAEPDTQKRIPTQSKEDE</sequence>
<protein>
    <submittedName>
        <fullName evidence="2">Uncharacterized protein</fullName>
    </submittedName>
</protein>
<organism evidence="2 3">
    <name type="scientific">Microvenator marinus</name>
    <dbReference type="NCBI Taxonomy" id="2600177"/>
    <lineage>
        <taxon>Bacteria</taxon>
        <taxon>Deltaproteobacteria</taxon>
        <taxon>Bradymonadales</taxon>
        <taxon>Microvenatoraceae</taxon>
        <taxon>Microvenator</taxon>
    </lineage>
</organism>
<keyword evidence="3" id="KW-1185">Reference proteome</keyword>